<dbReference type="EMBL" id="QEWH01000035">
    <property type="protein sequence ID" value="RBA48291.1"/>
    <property type="molecule type" value="Genomic_DNA"/>
</dbReference>
<evidence type="ECO:0000313" key="1">
    <source>
        <dbReference type="EMBL" id="RBA48291.1"/>
    </source>
</evidence>
<evidence type="ECO:0000313" key="2">
    <source>
        <dbReference type="Proteomes" id="UP000253688"/>
    </source>
</evidence>
<protein>
    <submittedName>
        <fullName evidence="1">Uncharacterized protein</fullName>
    </submittedName>
</protein>
<proteinExistence type="predicted"/>
<dbReference type="Proteomes" id="UP000253688">
    <property type="component" value="Unassembled WGS sequence"/>
</dbReference>
<accession>A0A365PJD0</accession>
<reference evidence="1 2" key="1">
    <citation type="submission" date="2018-04" db="EMBL/GenBank/DDBJ databases">
        <title>Acinetobacter junii Genome sequencing and assembly.</title>
        <authorList>
            <person name="Su J."/>
            <person name="Rensing C."/>
            <person name="Mazhar H.S."/>
        </authorList>
    </citation>
    <scope>NUCLEOTIDE SEQUENCE [LARGE SCALE GENOMIC DNA]</scope>
    <source>
        <strain evidence="1 2">SC22</strain>
    </source>
</reference>
<organism evidence="1 2">
    <name type="scientific">Acinetobacter junii</name>
    <dbReference type="NCBI Taxonomy" id="40215"/>
    <lineage>
        <taxon>Bacteria</taxon>
        <taxon>Pseudomonadati</taxon>
        <taxon>Pseudomonadota</taxon>
        <taxon>Gammaproteobacteria</taxon>
        <taxon>Moraxellales</taxon>
        <taxon>Moraxellaceae</taxon>
        <taxon>Acinetobacter</taxon>
    </lineage>
</organism>
<name>A0A365PJD0_ACIJU</name>
<gene>
    <name evidence="1" type="ORF">DC346_07025</name>
</gene>
<dbReference type="RefSeq" id="WP_112986436.1">
    <property type="nucleotide sequence ID" value="NZ_CP131470.1"/>
</dbReference>
<comment type="caution">
    <text evidence="1">The sequence shown here is derived from an EMBL/GenBank/DDBJ whole genome shotgun (WGS) entry which is preliminary data.</text>
</comment>
<dbReference type="AlphaFoldDB" id="A0A365PJD0"/>
<sequence length="230" mass="26891">MHQLIQTLKELAKQHPLEKCFIWELPESNPLPIPVHLASIFEQNIYLKHNFNSLLNSDDLASRYWLIQEWGGIRSFKQNPKNDLLLLQFESELTKGALTRTTFSVISSLSKVASFMDHQAYAVYDSRVIYSLNCLLFKYSTLKEFYPQPIGRNADITQYELNTIFNLFDGSVNYKTHRIAYHDYCQLMKKLSMEVYAKSEPYWVEMLLFILAPKYIVNDIKSSLQIALKC</sequence>